<accession>U1GNL4</accession>
<evidence type="ECO:0000313" key="5">
    <source>
        <dbReference type="Proteomes" id="UP000016646"/>
    </source>
</evidence>
<dbReference type="InterPro" id="IPR036913">
    <property type="entry name" value="YegP-like_sf"/>
</dbReference>
<dbReference type="Proteomes" id="UP000016412">
    <property type="component" value="Unassembled WGS sequence"/>
</dbReference>
<organism evidence="2 4">
    <name type="scientific">Treponema socranskii subsp. socranskii VPI DR56BR1116 = ATCC 35536</name>
    <dbReference type="NCBI Taxonomy" id="1125725"/>
    <lineage>
        <taxon>Bacteria</taxon>
        <taxon>Pseudomonadati</taxon>
        <taxon>Spirochaetota</taxon>
        <taxon>Spirochaetia</taxon>
        <taxon>Spirochaetales</taxon>
        <taxon>Treponemataceae</taxon>
        <taxon>Treponema</taxon>
    </lineage>
</organism>
<comment type="caution">
    <text evidence="2">The sequence shown here is derived from an EMBL/GenBank/DDBJ whole genome shotgun (WGS) entry which is preliminary data.</text>
</comment>
<keyword evidence="5" id="KW-1185">Reference proteome</keyword>
<sequence>MSKFIIKKAKTGLMFNFVASNGEVVATSEVYTTKKACKNGIASVQRNSGSDVENLADKNSVHVKGAKYETYKDKRGEFRFRLKATNGQIIAVGEGYKALASCMNAIKSIKTNAKSAEVVDETKVEKTEVKKPAAKAKKTACTGCGCKSKK</sequence>
<dbReference type="EMBL" id="AUZJ01000066">
    <property type="protein sequence ID" value="ERF59605.1"/>
    <property type="molecule type" value="Genomic_DNA"/>
</dbReference>
<dbReference type="InterPro" id="IPR051141">
    <property type="entry name" value="UPF0339_domain"/>
</dbReference>
<dbReference type="OrthoDB" id="9802792at2"/>
<dbReference type="Pfam" id="PF07411">
    <property type="entry name" value="DUF1508"/>
    <property type="match status" value="2"/>
</dbReference>
<dbReference type="EMBL" id="AVQI01000080">
    <property type="protein sequence ID" value="ERJ98473.1"/>
    <property type="molecule type" value="Genomic_DNA"/>
</dbReference>
<dbReference type="Proteomes" id="UP000016646">
    <property type="component" value="Unassembled WGS sequence"/>
</dbReference>
<proteinExistence type="predicted"/>
<gene>
    <name evidence="3" type="ORF">HMPREF0860_0298</name>
    <name evidence="2" type="ORF">HMPREF1325_1707</name>
</gene>
<evidence type="ECO:0000259" key="1">
    <source>
        <dbReference type="Pfam" id="PF07411"/>
    </source>
</evidence>
<dbReference type="PANTHER" id="PTHR40606:SF1">
    <property type="entry name" value="UPF0339 PROTEIN YEGP"/>
    <property type="match status" value="1"/>
</dbReference>
<evidence type="ECO:0000313" key="4">
    <source>
        <dbReference type="Proteomes" id="UP000016412"/>
    </source>
</evidence>
<dbReference type="SUPFAM" id="SSF160113">
    <property type="entry name" value="YegP-like"/>
    <property type="match status" value="2"/>
</dbReference>
<dbReference type="PATRIC" id="fig|1125725.3.peg.2461"/>
<protein>
    <submittedName>
        <fullName evidence="2">PF07411 domain protein</fullName>
    </submittedName>
</protein>
<dbReference type="InterPro" id="IPR010879">
    <property type="entry name" value="DUF1508"/>
</dbReference>
<dbReference type="Gene3D" id="3.30.160.160">
    <property type="entry name" value="YegP-like"/>
    <property type="match status" value="2"/>
</dbReference>
<feature type="domain" description="DUF1508" evidence="1">
    <location>
        <begin position="14"/>
        <end position="50"/>
    </location>
</feature>
<reference evidence="4 5" key="1">
    <citation type="submission" date="2013-08" db="EMBL/GenBank/DDBJ databases">
        <authorList>
            <person name="Durkin A.S."/>
            <person name="Haft D.R."/>
            <person name="McCorrison J."/>
            <person name="Torralba M."/>
            <person name="Gillis M."/>
            <person name="Haft D.H."/>
            <person name="Methe B."/>
            <person name="Sutton G."/>
            <person name="Nelson K.E."/>
        </authorList>
    </citation>
    <scope>NUCLEOTIDE SEQUENCE [LARGE SCALE GENOMIC DNA]</scope>
    <source>
        <strain evidence="3 5">ATCC 35536</strain>
        <strain evidence="2 4">VPI DR56BR1116</strain>
    </source>
</reference>
<dbReference type="AlphaFoldDB" id="U1GNL4"/>
<name>U1GNL4_TRESO</name>
<evidence type="ECO:0000313" key="3">
    <source>
        <dbReference type="EMBL" id="ERJ98473.1"/>
    </source>
</evidence>
<dbReference type="STRING" id="1125725.HMPREF1325_1707"/>
<evidence type="ECO:0000313" key="2">
    <source>
        <dbReference type="EMBL" id="ERF59605.1"/>
    </source>
</evidence>
<feature type="domain" description="DUF1508" evidence="1">
    <location>
        <begin position="73"/>
        <end position="120"/>
    </location>
</feature>
<dbReference type="eggNOG" id="COG3422">
    <property type="taxonomic scope" value="Bacteria"/>
</dbReference>
<dbReference type="RefSeq" id="WP_021331494.1">
    <property type="nucleotide sequence ID" value="NZ_AUZJ01000066.1"/>
</dbReference>
<dbReference type="PANTHER" id="PTHR40606">
    <property type="match status" value="1"/>
</dbReference>